<reference evidence="7 8" key="1">
    <citation type="submission" date="2023-01" db="EMBL/GenBank/DDBJ databases">
        <authorList>
            <person name="Lee S.H."/>
            <person name="Jung H.S."/>
            <person name="Yun J.U."/>
        </authorList>
    </citation>
    <scope>NUCLEOTIDE SEQUENCE [LARGE SCALE GENOMIC DNA]</scope>
    <source>
        <strain evidence="7 8">CBA3646</strain>
    </source>
</reference>
<dbReference type="RefSeq" id="WP_271191087.1">
    <property type="nucleotide sequence ID" value="NZ_CP115667.1"/>
</dbReference>
<dbReference type="InterPro" id="IPR050367">
    <property type="entry name" value="APC_superfamily"/>
</dbReference>
<gene>
    <name evidence="7" type="ORF">O6R05_06045</name>
</gene>
<comment type="subcellular location">
    <subcellularLocation>
        <location evidence="1">Cell membrane</location>
        <topology evidence="1">Multi-pass membrane protein</topology>
    </subcellularLocation>
</comment>
<evidence type="ECO:0000256" key="6">
    <source>
        <dbReference type="SAM" id="Phobius"/>
    </source>
</evidence>
<feature type="transmembrane region" description="Helical" evidence="6">
    <location>
        <begin position="39"/>
        <end position="64"/>
    </location>
</feature>
<dbReference type="Pfam" id="PF13520">
    <property type="entry name" value="AA_permease_2"/>
    <property type="match status" value="1"/>
</dbReference>
<dbReference type="Gene3D" id="1.20.1740.10">
    <property type="entry name" value="Amino acid/polyamine transporter I"/>
    <property type="match status" value="1"/>
</dbReference>
<dbReference type="Proteomes" id="UP001210339">
    <property type="component" value="Chromosome"/>
</dbReference>
<keyword evidence="3 6" id="KW-0812">Transmembrane</keyword>
<evidence type="ECO:0000313" key="8">
    <source>
        <dbReference type="Proteomes" id="UP001210339"/>
    </source>
</evidence>
<keyword evidence="8" id="KW-1185">Reference proteome</keyword>
<feature type="transmembrane region" description="Helical" evidence="6">
    <location>
        <begin position="215"/>
        <end position="244"/>
    </location>
</feature>
<evidence type="ECO:0000313" key="7">
    <source>
        <dbReference type="EMBL" id="WBW49555.1"/>
    </source>
</evidence>
<protein>
    <submittedName>
        <fullName evidence="7">APC family permease</fullName>
    </submittedName>
</protein>
<organism evidence="7 8">
    <name type="scientific">Peptoniphilus equinus</name>
    <dbReference type="NCBI Taxonomy" id="3016343"/>
    <lineage>
        <taxon>Bacteria</taxon>
        <taxon>Bacillati</taxon>
        <taxon>Bacillota</taxon>
        <taxon>Tissierellia</taxon>
        <taxon>Tissierellales</taxon>
        <taxon>Peptoniphilaceae</taxon>
        <taxon>Peptoniphilus</taxon>
    </lineage>
</organism>
<feature type="transmembrane region" description="Helical" evidence="6">
    <location>
        <begin position="12"/>
        <end position="33"/>
    </location>
</feature>
<feature type="transmembrane region" description="Helical" evidence="6">
    <location>
        <begin position="84"/>
        <end position="105"/>
    </location>
</feature>
<dbReference type="PANTHER" id="PTHR42770:SF7">
    <property type="entry name" value="MEMBRANE PROTEIN"/>
    <property type="match status" value="1"/>
</dbReference>
<keyword evidence="2" id="KW-1003">Cell membrane</keyword>
<evidence type="ECO:0000256" key="3">
    <source>
        <dbReference type="ARBA" id="ARBA00022692"/>
    </source>
</evidence>
<name>A0ABY7QU56_9FIRM</name>
<evidence type="ECO:0000256" key="4">
    <source>
        <dbReference type="ARBA" id="ARBA00022989"/>
    </source>
</evidence>
<feature type="transmembrane region" description="Helical" evidence="6">
    <location>
        <begin position="346"/>
        <end position="364"/>
    </location>
</feature>
<evidence type="ECO:0000256" key="2">
    <source>
        <dbReference type="ARBA" id="ARBA00022475"/>
    </source>
</evidence>
<proteinExistence type="predicted"/>
<sequence>MKRTKITLLDLVGIGIGQIIGSGVMILTGLAVGKTGHGVPLAFIVAGIIVAITNLCLATLGSAIPANGGMYTYVRDLIGKKTGFFYVALLAAGQLVLANYAIGFAEYLKELVPAINVTLVAAVMMTLVFIINLTGIKSAVRFQNLLVVILILSIALFIVLGLPKVGDFSPYFDMATIMPNGFSEFVAAIFLVRFSLVGAEYINEFGSDAENPGKNIPLAMIISTVVVSVVYLGVGFVATGVLPIEEVAFQTLGNVAHTIFSKPIYFFFMIGGAMFAVASSLNAVFAWAPKGLAVAVDDGWLPQFLAQENKTFGTPHYLLTIFYVIGMIPILTGGTLEIIAVLGNNIGLIFAALPIIAVMFLPSKNPEAYANAYFKLPRWAMSVLPIFCLIIFAGGFYSNVEFIGAFGMKVLFGYCVLVAVYAKVKEPHLNPTKGVER</sequence>
<dbReference type="PANTHER" id="PTHR42770">
    <property type="entry name" value="AMINO ACID TRANSPORTER-RELATED"/>
    <property type="match status" value="1"/>
</dbReference>
<dbReference type="InterPro" id="IPR002293">
    <property type="entry name" value="AA/rel_permease1"/>
</dbReference>
<feature type="transmembrane region" description="Helical" evidence="6">
    <location>
        <begin position="185"/>
        <end position="203"/>
    </location>
</feature>
<keyword evidence="5 6" id="KW-0472">Membrane</keyword>
<feature type="transmembrane region" description="Helical" evidence="6">
    <location>
        <begin position="264"/>
        <end position="288"/>
    </location>
</feature>
<evidence type="ECO:0000256" key="5">
    <source>
        <dbReference type="ARBA" id="ARBA00023136"/>
    </source>
</evidence>
<dbReference type="PIRSF" id="PIRSF006060">
    <property type="entry name" value="AA_transporter"/>
    <property type="match status" value="1"/>
</dbReference>
<accession>A0ABY7QU56</accession>
<feature type="transmembrane region" description="Helical" evidence="6">
    <location>
        <begin position="317"/>
        <end position="340"/>
    </location>
</feature>
<feature type="transmembrane region" description="Helical" evidence="6">
    <location>
        <begin position="376"/>
        <end position="396"/>
    </location>
</feature>
<dbReference type="EMBL" id="CP115667">
    <property type="protein sequence ID" value="WBW49555.1"/>
    <property type="molecule type" value="Genomic_DNA"/>
</dbReference>
<feature type="transmembrane region" description="Helical" evidence="6">
    <location>
        <begin position="402"/>
        <end position="422"/>
    </location>
</feature>
<evidence type="ECO:0000256" key="1">
    <source>
        <dbReference type="ARBA" id="ARBA00004651"/>
    </source>
</evidence>
<feature type="transmembrane region" description="Helical" evidence="6">
    <location>
        <begin position="111"/>
        <end position="133"/>
    </location>
</feature>
<keyword evidence="4 6" id="KW-1133">Transmembrane helix</keyword>
<feature type="transmembrane region" description="Helical" evidence="6">
    <location>
        <begin position="145"/>
        <end position="165"/>
    </location>
</feature>